<gene>
    <name evidence="5" type="ORF">TMES_10635</name>
</gene>
<dbReference type="PANTHER" id="PTHR11712">
    <property type="entry name" value="POLYKETIDE SYNTHASE-RELATED"/>
    <property type="match status" value="1"/>
</dbReference>
<evidence type="ECO:0000256" key="2">
    <source>
        <dbReference type="ARBA" id="ARBA00022679"/>
    </source>
</evidence>
<dbReference type="InterPro" id="IPR014031">
    <property type="entry name" value="Ketoacyl_synth_C"/>
</dbReference>
<accession>A0A1Y2L0H6</accession>
<dbReference type="Gene3D" id="3.40.47.10">
    <property type="match status" value="2"/>
</dbReference>
<dbReference type="PROSITE" id="PS00606">
    <property type="entry name" value="KS3_1"/>
    <property type="match status" value="1"/>
</dbReference>
<dbReference type="AlphaFoldDB" id="A0A1Y2L0H6"/>
<sequence length="420" mass="44542">MSQSSHTFPRRVVVTGMSGVTALGNDWPTIRARMDAGDTGICRMDDWDNKYDLHTRLAGPVNGFSLKGQFNRKQLRSMGRVAQMALAATDRALENAGLRDETAILRGGRLGIAYGSSFGSTPPVLGFTRLFETGSSNGITATSYIQMMSHTAAVNIGVLYGICGRIIPTSTACTSGSMGIGYAYEAIKYGMQDVMIAGGAEELCPTMVAVFDTLFATSTTNDDAAHSPRPYDARRDGLVIGEGAGTLILEEYSHATARGATIYAEIVGFATNSDGAHITQPAADKMQIALQNALTDAGLSARDVGLVNGHGTATSHGDLAESIATRAVFDRAVPIHTLKGHFGHSLGACGAIEAWLGIEMMREGRFIATANLEQVDPHCAELDYVMGTARLLETDHIMSNNFAFGGINTSLIFRAADAML</sequence>
<dbReference type="FunFam" id="3.40.47.10:FF:000018">
    <property type="entry name" value="3-oxoacyl-[acyl-carrier-protein] synthase 2"/>
    <property type="match status" value="1"/>
</dbReference>
<dbReference type="GO" id="GO:0004315">
    <property type="term" value="F:3-oxoacyl-[acyl-carrier-protein] synthase activity"/>
    <property type="evidence" value="ECO:0007669"/>
    <property type="project" value="UniProtKB-EC"/>
</dbReference>
<dbReference type="GO" id="GO:0005829">
    <property type="term" value="C:cytosol"/>
    <property type="evidence" value="ECO:0007669"/>
    <property type="project" value="TreeGrafter"/>
</dbReference>
<dbReference type="InterPro" id="IPR018201">
    <property type="entry name" value="Ketoacyl_synth_AS"/>
</dbReference>
<organism evidence="5 6">
    <name type="scientific">Thalassospira mesophila</name>
    <dbReference type="NCBI Taxonomy" id="1293891"/>
    <lineage>
        <taxon>Bacteria</taxon>
        <taxon>Pseudomonadati</taxon>
        <taxon>Pseudomonadota</taxon>
        <taxon>Alphaproteobacteria</taxon>
        <taxon>Rhodospirillales</taxon>
        <taxon>Thalassospiraceae</taxon>
        <taxon>Thalassospira</taxon>
    </lineage>
</organism>
<dbReference type="PANTHER" id="PTHR11712:SF325">
    <property type="entry name" value="3-OXOACYL-(ACYL-CARRIER-PROTEIN) SYNTHASE II FABF"/>
    <property type="match status" value="1"/>
</dbReference>
<keyword evidence="6" id="KW-1185">Reference proteome</keyword>
<dbReference type="RefSeq" id="WP_085582307.1">
    <property type="nucleotide sequence ID" value="NZ_JFKA01000004.1"/>
</dbReference>
<dbReference type="PROSITE" id="PS52004">
    <property type="entry name" value="KS3_2"/>
    <property type="match status" value="1"/>
</dbReference>
<dbReference type="EMBL" id="JFKA01000004">
    <property type="protein sequence ID" value="OSQ38324.1"/>
    <property type="molecule type" value="Genomic_DNA"/>
</dbReference>
<dbReference type="InterPro" id="IPR014030">
    <property type="entry name" value="Ketoacyl_synth_N"/>
</dbReference>
<reference evidence="5 6" key="1">
    <citation type="submission" date="2014-03" db="EMBL/GenBank/DDBJ databases">
        <title>The draft genome sequence of Thalassospira mesophila JCM 18969.</title>
        <authorList>
            <person name="Lai Q."/>
            <person name="Shao Z."/>
        </authorList>
    </citation>
    <scope>NUCLEOTIDE SEQUENCE [LARGE SCALE GENOMIC DNA]</scope>
    <source>
        <strain evidence="5 6">JCM 18969</strain>
    </source>
</reference>
<dbReference type="InterPro" id="IPR020841">
    <property type="entry name" value="PKS_Beta-ketoAc_synthase_dom"/>
</dbReference>
<dbReference type="GO" id="GO:0006633">
    <property type="term" value="P:fatty acid biosynthetic process"/>
    <property type="evidence" value="ECO:0007669"/>
    <property type="project" value="InterPro"/>
</dbReference>
<dbReference type="OrthoDB" id="9808669at2"/>
<feature type="domain" description="Ketosynthase family 3 (KS3)" evidence="4">
    <location>
        <begin position="9"/>
        <end position="415"/>
    </location>
</feature>
<dbReference type="STRING" id="1293891.TMES_10635"/>
<evidence type="ECO:0000313" key="5">
    <source>
        <dbReference type="EMBL" id="OSQ38324.1"/>
    </source>
</evidence>
<keyword evidence="5" id="KW-0012">Acyltransferase</keyword>
<dbReference type="Pfam" id="PF02801">
    <property type="entry name" value="Ketoacyl-synt_C"/>
    <property type="match status" value="1"/>
</dbReference>
<proteinExistence type="inferred from homology"/>
<dbReference type="InterPro" id="IPR016039">
    <property type="entry name" value="Thiolase-like"/>
</dbReference>
<evidence type="ECO:0000256" key="3">
    <source>
        <dbReference type="RuleBase" id="RU003694"/>
    </source>
</evidence>
<keyword evidence="2 3" id="KW-0808">Transferase</keyword>
<comment type="similarity">
    <text evidence="1 3">Belongs to the thiolase-like superfamily. Beta-ketoacyl-ACP synthases family.</text>
</comment>
<protein>
    <submittedName>
        <fullName evidence="5">3-oxoacyl-ACP synthase</fullName>
        <ecNumber evidence="5">2.3.1.41</ecNumber>
    </submittedName>
</protein>
<name>A0A1Y2L0H6_9PROT</name>
<dbReference type="CDD" id="cd00834">
    <property type="entry name" value="KAS_I_II"/>
    <property type="match status" value="1"/>
</dbReference>
<dbReference type="Pfam" id="PF00109">
    <property type="entry name" value="ketoacyl-synt"/>
    <property type="match status" value="1"/>
</dbReference>
<dbReference type="Proteomes" id="UP000193391">
    <property type="component" value="Unassembled WGS sequence"/>
</dbReference>
<evidence type="ECO:0000313" key="6">
    <source>
        <dbReference type="Proteomes" id="UP000193391"/>
    </source>
</evidence>
<dbReference type="SMART" id="SM00825">
    <property type="entry name" value="PKS_KS"/>
    <property type="match status" value="1"/>
</dbReference>
<evidence type="ECO:0000259" key="4">
    <source>
        <dbReference type="PROSITE" id="PS52004"/>
    </source>
</evidence>
<dbReference type="SUPFAM" id="SSF53901">
    <property type="entry name" value="Thiolase-like"/>
    <property type="match status" value="2"/>
</dbReference>
<dbReference type="NCBIfam" id="NF006587">
    <property type="entry name" value="PRK09116.1"/>
    <property type="match status" value="1"/>
</dbReference>
<dbReference type="EC" id="2.3.1.41" evidence="5"/>
<comment type="caution">
    <text evidence="5">The sequence shown here is derived from an EMBL/GenBank/DDBJ whole genome shotgun (WGS) entry which is preliminary data.</text>
</comment>
<evidence type="ECO:0000256" key="1">
    <source>
        <dbReference type="ARBA" id="ARBA00008467"/>
    </source>
</evidence>
<dbReference type="InterPro" id="IPR000794">
    <property type="entry name" value="Beta-ketoacyl_synthase"/>
</dbReference>